<dbReference type="EMBL" id="CP017781">
    <property type="protein sequence ID" value="AOZ70312.1"/>
    <property type="molecule type" value="Genomic_DNA"/>
</dbReference>
<dbReference type="STRING" id="1850250.LPB142_14085"/>
<dbReference type="InterPro" id="IPR028992">
    <property type="entry name" value="Hedgehog/Intein_dom"/>
</dbReference>
<sequence length="367" mass="39037">MSGAQHGWFAAYLPHHGRVEFDQARVPGQLAQGSLLLEFTLTRGETGPLELFDLTAPGAGADRLALTLDREGLIRLEIRRGAAFHALSIDASADCAEGGPMRLSWRWDCIAGESLLTLEALERGTLRQRAAPAPVALARADLETLAEGRAPARIGPRVEWLAVGAHLHPAGPAACFAPSTPLLTPTGWRPAGNLRAGDLVETVDAGAQPVLWSGRIALPALGHLRPVRLCAPSFGASRDLWVLPQHRIALSGPTVDYLFGEDEVLVEARHLVDGCTALQPDRPNVLGWQGVLLEGHHLLIADGCRLESLNAGRLARQPALAATTALADLAALGALPEHRSPVRRVLEGFETRSLAAARSRSRSPVAA</sequence>
<proteinExistence type="predicted"/>
<protein>
    <recommendedName>
        <fullName evidence="1">Hedgehog/Intein (Hint) domain-containing protein</fullName>
    </recommendedName>
</protein>
<dbReference type="Pfam" id="PF13403">
    <property type="entry name" value="Hint_2"/>
    <property type="match status" value="1"/>
</dbReference>
<feature type="domain" description="Hedgehog/Intein (Hint)" evidence="1">
    <location>
        <begin position="175"/>
        <end position="312"/>
    </location>
</feature>
<organism evidence="2 3">
    <name type="scientific">Rhodobacter xanthinilyticus</name>
    <dbReference type="NCBI Taxonomy" id="1850250"/>
    <lineage>
        <taxon>Bacteria</taxon>
        <taxon>Pseudomonadati</taxon>
        <taxon>Pseudomonadota</taxon>
        <taxon>Alphaproteobacteria</taxon>
        <taxon>Rhodobacterales</taxon>
        <taxon>Rhodobacter group</taxon>
        <taxon>Rhodobacter</taxon>
    </lineage>
</organism>
<reference evidence="2 3" key="1">
    <citation type="submission" date="2016-10" db="EMBL/GenBank/DDBJ databases">
        <title>Rhodobacter sp. LPB0142, isolated from sea water.</title>
        <authorList>
            <person name="Kim E."/>
            <person name="Yi H."/>
        </authorList>
    </citation>
    <scope>NUCLEOTIDE SEQUENCE [LARGE SCALE GENOMIC DNA]</scope>
    <source>
        <strain evidence="2 3">LPB0142</strain>
    </source>
</reference>
<dbReference type="KEGG" id="rhp:LPB142_14085"/>
<dbReference type="AlphaFoldDB" id="A0A1D9MEN9"/>
<dbReference type="RefSeq" id="WP_071166732.1">
    <property type="nucleotide sequence ID" value="NZ_CP017781.1"/>
</dbReference>
<dbReference type="SUPFAM" id="SSF51294">
    <property type="entry name" value="Hedgehog/intein (Hint) domain"/>
    <property type="match status" value="1"/>
</dbReference>
<evidence type="ECO:0000313" key="3">
    <source>
        <dbReference type="Proteomes" id="UP000176562"/>
    </source>
</evidence>
<name>A0A1D9MEN9_9RHOB</name>
<dbReference type="InterPro" id="IPR036844">
    <property type="entry name" value="Hint_dom_sf"/>
</dbReference>
<evidence type="ECO:0000259" key="1">
    <source>
        <dbReference type="Pfam" id="PF13403"/>
    </source>
</evidence>
<accession>A0A1D9MEN9</accession>
<gene>
    <name evidence="2" type="ORF">LPB142_14085</name>
</gene>
<keyword evidence="3" id="KW-1185">Reference proteome</keyword>
<dbReference type="Proteomes" id="UP000176562">
    <property type="component" value="Chromosome"/>
</dbReference>
<evidence type="ECO:0000313" key="2">
    <source>
        <dbReference type="EMBL" id="AOZ70312.1"/>
    </source>
</evidence>